<dbReference type="Proteomes" id="UP000282529">
    <property type="component" value="Unassembled WGS sequence"/>
</dbReference>
<sequence length="117" mass="13259">MPNKKGWLTKNEMMDTGQPCFIPDAAGALTGRWFGTPPLGGILLTATRCKQLGCPVKTNEYAVAYFYSAAAPDHFRYVPFFHRQAEELNSKKITALEERVLQREFYLIKADNNEIQT</sequence>
<protein>
    <submittedName>
        <fullName evidence="1">Uncharacterized protein</fullName>
    </submittedName>
</protein>
<reference evidence="1 2" key="1">
    <citation type="submission" date="2018-11" db="EMBL/GenBank/DDBJ databases">
        <title>Genome sequence of strain 7197.</title>
        <authorList>
            <person name="Gao J."/>
            <person name="Sun J."/>
        </authorList>
    </citation>
    <scope>NUCLEOTIDE SEQUENCE [LARGE SCALE GENOMIC DNA]</scope>
    <source>
        <strain evidence="1 2">7197</strain>
    </source>
</reference>
<keyword evidence="2" id="KW-1185">Reference proteome</keyword>
<evidence type="ECO:0000313" key="1">
    <source>
        <dbReference type="EMBL" id="RQW09943.1"/>
    </source>
</evidence>
<proteinExistence type="predicted"/>
<accession>A0A3N9P184</accession>
<comment type="caution">
    <text evidence="1">The sequence shown here is derived from an EMBL/GenBank/DDBJ whole genome shotgun (WGS) entry which is preliminary data.</text>
</comment>
<organism evidence="1 2">
    <name type="scientific">Paenibacillus rhizophilus</name>
    <dbReference type="NCBI Taxonomy" id="1850366"/>
    <lineage>
        <taxon>Bacteria</taxon>
        <taxon>Bacillati</taxon>
        <taxon>Bacillota</taxon>
        <taxon>Bacilli</taxon>
        <taxon>Bacillales</taxon>
        <taxon>Paenibacillaceae</taxon>
        <taxon>Paenibacillus</taxon>
    </lineage>
</organism>
<name>A0A3N9P184_9BACL</name>
<dbReference type="RefSeq" id="WP_124696863.1">
    <property type="nucleotide sequence ID" value="NZ_JBHUFE010000041.1"/>
</dbReference>
<dbReference type="AlphaFoldDB" id="A0A3N9P184"/>
<evidence type="ECO:0000313" key="2">
    <source>
        <dbReference type="Proteomes" id="UP000282529"/>
    </source>
</evidence>
<gene>
    <name evidence="1" type="ORF">EH198_17845</name>
</gene>
<dbReference type="OrthoDB" id="2626358at2"/>
<dbReference type="EMBL" id="RQPI01000011">
    <property type="protein sequence ID" value="RQW09943.1"/>
    <property type="molecule type" value="Genomic_DNA"/>
</dbReference>